<evidence type="ECO:0000256" key="8">
    <source>
        <dbReference type="PIRNR" id="PIRNR018293"/>
    </source>
</evidence>
<comment type="subcellular location">
    <subcellularLocation>
        <location evidence="2">Endoplasmic reticulum</location>
    </subcellularLocation>
    <subcellularLocation>
        <location evidence="1 8">Golgi apparatus</location>
        <location evidence="1 8">cis-Golgi network</location>
    </subcellularLocation>
</comment>
<evidence type="ECO:0000256" key="6">
    <source>
        <dbReference type="ARBA" id="ARBA00022892"/>
    </source>
</evidence>
<organism evidence="9 10">
    <name type="scientific">Halteria grandinella</name>
    <dbReference type="NCBI Taxonomy" id="5974"/>
    <lineage>
        <taxon>Eukaryota</taxon>
        <taxon>Sar</taxon>
        <taxon>Alveolata</taxon>
        <taxon>Ciliophora</taxon>
        <taxon>Intramacronucleata</taxon>
        <taxon>Spirotrichea</taxon>
        <taxon>Stichotrichia</taxon>
        <taxon>Sporadotrichida</taxon>
        <taxon>Halteriidae</taxon>
        <taxon>Halteria</taxon>
    </lineage>
</organism>
<evidence type="ECO:0000313" key="10">
    <source>
        <dbReference type="Proteomes" id="UP000785679"/>
    </source>
</evidence>
<dbReference type="FunFam" id="3.30.1380.20:FF:000001">
    <property type="entry name" value="Trafficking protein particle complex subunit BET3"/>
    <property type="match status" value="1"/>
</dbReference>
<keyword evidence="7 8" id="KW-0333">Golgi apparatus</keyword>
<dbReference type="EMBL" id="RRYP01017018">
    <property type="protein sequence ID" value="TNV74424.1"/>
    <property type="molecule type" value="Genomic_DNA"/>
</dbReference>
<dbReference type="PIRSF" id="PIRSF018293">
    <property type="entry name" value="TRAPP_I_complex_Bet3"/>
    <property type="match status" value="1"/>
</dbReference>
<proteinExistence type="inferred from homology"/>
<dbReference type="GO" id="GO:0030008">
    <property type="term" value="C:TRAPP complex"/>
    <property type="evidence" value="ECO:0007669"/>
    <property type="project" value="InterPro"/>
</dbReference>
<keyword evidence="5" id="KW-0256">Endoplasmic reticulum</keyword>
<comment type="subunit">
    <text evidence="8">Homodimer.</text>
</comment>
<comment type="caution">
    <text evidence="9">The sequence shown here is derived from an EMBL/GenBank/DDBJ whole genome shotgun (WGS) entry which is preliminary data.</text>
</comment>
<dbReference type="GO" id="GO:0005794">
    <property type="term" value="C:Golgi apparatus"/>
    <property type="evidence" value="ECO:0007669"/>
    <property type="project" value="UniProtKB-SubCell"/>
</dbReference>
<evidence type="ECO:0000256" key="4">
    <source>
        <dbReference type="ARBA" id="ARBA00022448"/>
    </source>
</evidence>
<keyword evidence="4 8" id="KW-0813">Transport</keyword>
<evidence type="ECO:0000256" key="1">
    <source>
        <dbReference type="ARBA" id="ARBA00004222"/>
    </source>
</evidence>
<evidence type="ECO:0000313" key="9">
    <source>
        <dbReference type="EMBL" id="TNV74424.1"/>
    </source>
</evidence>
<dbReference type="InterPro" id="IPR024096">
    <property type="entry name" value="NO_sig/Golgi_transp_ligand-bd"/>
</dbReference>
<dbReference type="Pfam" id="PF04051">
    <property type="entry name" value="TRAPP"/>
    <property type="match status" value="1"/>
</dbReference>
<dbReference type="Proteomes" id="UP000785679">
    <property type="component" value="Unassembled WGS sequence"/>
</dbReference>
<comment type="similarity">
    <text evidence="3 8">Belongs to the TRAPP small subunits family. BET3 subfamily.</text>
</comment>
<dbReference type="OrthoDB" id="10262857at2759"/>
<evidence type="ECO:0000256" key="2">
    <source>
        <dbReference type="ARBA" id="ARBA00004240"/>
    </source>
</evidence>
<dbReference type="PANTHER" id="PTHR13048">
    <property type="entry name" value="TRAFFICKING PROTEIN PARTICLE COMPLEX SUBUNIT 3"/>
    <property type="match status" value="1"/>
</dbReference>
<evidence type="ECO:0000256" key="5">
    <source>
        <dbReference type="ARBA" id="ARBA00022824"/>
    </source>
</evidence>
<dbReference type="GO" id="GO:0005783">
    <property type="term" value="C:endoplasmic reticulum"/>
    <property type="evidence" value="ECO:0007669"/>
    <property type="project" value="UniProtKB-SubCell"/>
</dbReference>
<dbReference type="InterPro" id="IPR016721">
    <property type="entry name" value="Bet3"/>
</dbReference>
<keyword evidence="6 8" id="KW-0931">ER-Golgi transport</keyword>
<reference evidence="9" key="1">
    <citation type="submission" date="2019-06" db="EMBL/GenBank/DDBJ databases">
        <authorList>
            <person name="Zheng W."/>
        </authorList>
    </citation>
    <scope>NUCLEOTIDE SEQUENCE</scope>
    <source>
        <strain evidence="9">QDHG01</strain>
    </source>
</reference>
<sequence length="205" mass="22630">MASKGQSLHAKAGENIFAKNPKVSAELLALTYGAFVHRLIKDDGATTSSASAGSGENAEEVNAILDKMGYNIGCRMVDEFFAKAPQQGLCRDLNDTAKVIGEQAFKMFLGVTAEVASFDSENKAFSLILRENPLADFVILPAAYANKLWYSNLLCGVIRGALEMLNMKVACYFRKDILRGHDCTEMRVELKEIIKDKYEEDDDEK</sequence>
<accession>A0A8J8NGR6</accession>
<keyword evidence="10" id="KW-1185">Reference proteome</keyword>
<gene>
    <name evidence="9" type="ORF">FGO68_gene6331</name>
</gene>
<evidence type="ECO:0000256" key="7">
    <source>
        <dbReference type="ARBA" id="ARBA00023034"/>
    </source>
</evidence>
<dbReference type="GO" id="GO:0016236">
    <property type="term" value="P:macroautophagy"/>
    <property type="evidence" value="ECO:0007669"/>
    <property type="project" value="UniProtKB-ARBA"/>
</dbReference>
<dbReference type="SUPFAM" id="SSF111126">
    <property type="entry name" value="Ligand-binding domain in the NO signalling and Golgi transport"/>
    <property type="match status" value="1"/>
</dbReference>
<comment type="function">
    <text evidence="8">May play a role in vesicular transport from endoplasmic reticulum to Golgi.</text>
</comment>
<name>A0A8J8NGR6_HALGN</name>
<dbReference type="AlphaFoldDB" id="A0A8J8NGR6"/>
<dbReference type="InterPro" id="IPR007194">
    <property type="entry name" value="TRAPP_component"/>
</dbReference>
<protein>
    <recommendedName>
        <fullName evidence="8">Trafficking protein particle complex subunit</fullName>
    </recommendedName>
</protein>
<evidence type="ECO:0000256" key="3">
    <source>
        <dbReference type="ARBA" id="ARBA00006218"/>
    </source>
</evidence>
<dbReference type="CDD" id="cd14942">
    <property type="entry name" value="TRAPPC3_bet3"/>
    <property type="match status" value="1"/>
</dbReference>
<dbReference type="GO" id="GO:0048193">
    <property type="term" value="P:Golgi vesicle transport"/>
    <property type="evidence" value="ECO:0007669"/>
    <property type="project" value="InterPro"/>
</dbReference>
<dbReference type="Gene3D" id="3.30.1380.20">
    <property type="entry name" value="Trafficking protein particle complex subunit 3"/>
    <property type="match status" value="1"/>
</dbReference>